<accession>A0A3Q7HB92</accession>
<dbReference type="AlphaFoldDB" id="A0A3Q7HB92"/>
<dbReference type="Proteomes" id="UP000004994">
    <property type="component" value="Chromosome 7"/>
</dbReference>
<name>A0A3Q7HB92_SOLLC</name>
<dbReference type="Gene3D" id="1.25.10.10">
    <property type="entry name" value="Leucine-rich Repeat Variant"/>
    <property type="match status" value="1"/>
</dbReference>
<evidence type="ECO:0000313" key="1">
    <source>
        <dbReference type="EnsemblPlants" id="Solyc07g049787.1.1"/>
    </source>
</evidence>
<reference evidence="1" key="2">
    <citation type="submission" date="2019-01" db="UniProtKB">
        <authorList>
            <consortium name="EnsemblPlants"/>
        </authorList>
    </citation>
    <scope>IDENTIFICATION</scope>
    <source>
        <strain evidence="1">cv. Heinz 1706</strain>
    </source>
</reference>
<proteinExistence type="predicted"/>
<dbReference type="InParanoid" id="A0A3Q7HB92"/>
<dbReference type="EnsemblPlants" id="Solyc07g049787.1.1">
    <property type="protein sequence ID" value="Solyc07g049787.1.1"/>
    <property type="gene ID" value="Solyc07g049787.1"/>
</dbReference>
<sequence>MSCVLNSHEMINVLVMADNSETRKDLIKAKIPHYFHPFVKPCVNDKPLEYVRITALRSFLKGLFAK</sequence>
<protein>
    <submittedName>
        <fullName evidence="1">Uncharacterized protein</fullName>
    </submittedName>
</protein>
<keyword evidence="2" id="KW-1185">Reference proteome</keyword>
<evidence type="ECO:0000313" key="2">
    <source>
        <dbReference type="Proteomes" id="UP000004994"/>
    </source>
</evidence>
<organism evidence="1">
    <name type="scientific">Solanum lycopersicum</name>
    <name type="common">Tomato</name>
    <name type="synonym">Lycopersicon esculentum</name>
    <dbReference type="NCBI Taxonomy" id="4081"/>
    <lineage>
        <taxon>Eukaryota</taxon>
        <taxon>Viridiplantae</taxon>
        <taxon>Streptophyta</taxon>
        <taxon>Embryophyta</taxon>
        <taxon>Tracheophyta</taxon>
        <taxon>Spermatophyta</taxon>
        <taxon>Magnoliopsida</taxon>
        <taxon>eudicotyledons</taxon>
        <taxon>Gunneridae</taxon>
        <taxon>Pentapetalae</taxon>
        <taxon>asterids</taxon>
        <taxon>lamiids</taxon>
        <taxon>Solanales</taxon>
        <taxon>Solanaceae</taxon>
        <taxon>Solanoideae</taxon>
        <taxon>Solaneae</taxon>
        <taxon>Solanum</taxon>
        <taxon>Solanum subgen. Lycopersicon</taxon>
    </lineage>
</organism>
<reference evidence="1" key="1">
    <citation type="journal article" date="2012" name="Nature">
        <title>The tomato genome sequence provides insights into fleshy fruit evolution.</title>
        <authorList>
            <consortium name="Tomato Genome Consortium"/>
        </authorList>
    </citation>
    <scope>NUCLEOTIDE SEQUENCE [LARGE SCALE GENOMIC DNA]</scope>
    <source>
        <strain evidence="1">cv. Heinz 1706</strain>
    </source>
</reference>
<dbReference type="InterPro" id="IPR011989">
    <property type="entry name" value="ARM-like"/>
</dbReference>
<dbReference type="Gramene" id="Solyc07g049787.1.1">
    <property type="protein sequence ID" value="Solyc07g049787.1.1"/>
    <property type="gene ID" value="Solyc07g049787.1"/>
</dbReference>